<keyword evidence="3 5" id="KW-0949">S-adenosyl-L-methionine</keyword>
<reference evidence="6 7" key="1">
    <citation type="submission" date="2020-08" db="EMBL/GenBank/DDBJ databases">
        <title>Genomic Encyclopedia of Type Strains, Phase IV (KMG-IV): sequencing the most valuable type-strain genomes for metagenomic binning, comparative biology and taxonomic classification.</title>
        <authorList>
            <person name="Goeker M."/>
        </authorList>
    </citation>
    <scope>NUCLEOTIDE SEQUENCE [LARGE SCALE GENOMIC DNA]</scope>
    <source>
        <strain evidence="6 7">DSM 102238</strain>
    </source>
</reference>
<dbReference type="RefSeq" id="WP_183201406.1">
    <property type="nucleotide sequence ID" value="NZ_JACIEK010000013.1"/>
</dbReference>
<dbReference type="AlphaFoldDB" id="A0A7W6MLJ8"/>
<comment type="caution">
    <text evidence="6">The sequence shown here is derived from an EMBL/GenBank/DDBJ whole genome shotgun (WGS) entry which is preliminary data.</text>
</comment>
<dbReference type="HAMAP" id="MF_00658">
    <property type="entry name" value="23SrRNA_methyltr_H"/>
    <property type="match status" value="1"/>
</dbReference>
<feature type="binding site" evidence="5">
    <location>
        <begin position="127"/>
        <end position="132"/>
    </location>
    <ligand>
        <name>S-adenosyl-L-methionine</name>
        <dbReference type="ChEBI" id="CHEBI:59789"/>
    </ligand>
</feature>
<dbReference type="PANTHER" id="PTHR33603:SF1">
    <property type="entry name" value="RIBOSOMAL RNA LARGE SUBUNIT METHYLTRANSFERASE H"/>
    <property type="match status" value="1"/>
</dbReference>
<comment type="subcellular location">
    <subcellularLocation>
        <location evidence="5">Cytoplasm</location>
    </subcellularLocation>
</comment>
<keyword evidence="7" id="KW-1185">Reference proteome</keyword>
<name>A0A7W6MLJ8_9HYPH</name>
<dbReference type="InterPro" id="IPR029026">
    <property type="entry name" value="tRNA_m1G_MTases_N"/>
</dbReference>
<dbReference type="SUPFAM" id="SSF75217">
    <property type="entry name" value="alpha/beta knot"/>
    <property type="match status" value="1"/>
</dbReference>
<accession>A0A7W6MLJ8</accession>
<comment type="similarity">
    <text evidence="4 5">Belongs to the RNA methyltransferase RlmH family.</text>
</comment>
<dbReference type="PANTHER" id="PTHR33603">
    <property type="entry name" value="METHYLTRANSFERASE"/>
    <property type="match status" value="1"/>
</dbReference>
<comment type="subunit">
    <text evidence="5">Homodimer.</text>
</comment>
<dbReference type="EMBL" id="JACIEK010000013">
    <property type="protein sequence ID" value="MBB3999900.1"/>
    <property type="molecule type" value="Genomic_DNA"/>
</dbReference>
<organism evidence="6 7">
    <name type="scientific">Aureimonas pseudogalii</name>
    <dbReference type="NCBI Taxonomy" id="1744844"/>
    <lineage>
        <taxon>Bacteria</taxon>
        <taxon>Pseudomonadati</taxon>
        <taxon>Pseudomonadota</taxon>
        <taxon>Alphaproteobacteria</taxon>
        <taxon>Hyphomicrobiales</taxon>
        <taxon>Aurantimonadaceae</taxon>
        <taxon>Aureimonas</taxon>
    </lineage>
</organism>
<gene>
    <name evidence="5" type="primary">rlmH</name>
    <name evidence="6" type="ORF">GGR04_003772</name>
</gene>
<dbReference type="PIRSF" id="PIRSF004505">
    <property type="entry name" value="MT_bac"/>
    <property type="match status" value="1"/>
</dbReference>
<protein>
    <recommendedName>
        <fullName evidence="5">Ribosomal RNA large subunit methyltransferase H</fullName>
        <ecNumber evidence="5">2.1.1.177</ecNumber>
    </recommendedName>
    <alternativeName>
        <fullName evidence="5">23S rRNA (pseudouridine1915-N3)-methyltransferase</fullName>
    </alternativeName>
    <alternativeName>
        <fullName evidence="5">23S rRNA m3Psi1915 methyltransferase</fullName>
    </alternativeName>
    <alternativeName>
        <fullName evidence="5">rRNA (pseudouridine-N3-)-methyltransferase RlmH</fullName>
    </alternativeName>
</protein>
<dbReference type="Gene3D" id="3.40.1280.10">
    <property type="match status" value="1"/>
</dbReference>
<evidence type="ECO:0000256" key="4">
    <source>
        <dbReference type="ARBA" id="ARBA00038303"/>
    </source>
</evidence>
<feature type="binding site" evidence="5">
    <location>
        <position position="76"/>
    </location>
    <ligand>
        <name>S-adenosyl-L-methionine</name>
        <dbReference type="ChEBI" id="CHEBI:59789"/>
    </ligand>
</feature>
<evidence type="ECO:0000256" key="2">
    <source>
        <dbReference type="ARBA" id="ARBA00022679"/>
    </source>
</evidence>
<dbReference type="NCBIfam" id="NF000989">
    <property type="entry name" value="PRK00103.2-3"/>
    <property type="match status" value="1"/>
</dbReference>
<keyword evidence="2 5" id="KW-0808">Transferase</keyword>
<keyword evidence="5" id="KW-0698">rRNA processing</keyword>
<comment type="catalytic activity">
    <reaction evidence="5">
        <text>pseudouridine(1915) in 23S rRNA + S-adenosyl-L-methionine = N(3)-methylpseudouridine(1915) in 23S rRNA + S-adenosyl-L-homocysteine + H(+)</text>
        <dbReference type="Rhea" id="RHEA:42752"/>
        <dbReference type="Rhea" id="RHEA-COMP:10221"/>
        <dbReference type="Rhea" id="RHEA-COMP:10222"/>
        <dbReference type="ChEBI" id="CHEBI:15378"/>
        <dbReference type="ChEBI" id="CHEBI:57856"/>
        <dbReference type="ChEBI" id="CHEBI:59789"/>
        <dbReference type="ChEBI" id="CHEBI:65314"/>
        <dbReference type="ChEBI" id="CHEBI:74486"/>
        <dbReference type="EC" id="2.1.1.177"/>
    </reaction>
</comment>
<evidence type="ECO:0000256" key="5">
    <source>
        <dbReference type="HAMAP-Rule" id="MF_00658"/>
    </source>
</evidence>
<dbReference type="GO" id="GO:0005737">
    <property type="term" value="C:cytoplasm"/>
    <property type="evidence" value="ECO:0007669"/>
    <property type="project" value="UniProtKB-SubCell"/>
</dbReference>
<dbReference type="InterPro" id="IPR029028">
    <property type="entry name" value="Alpha/beta_knot_MTases"/>
</dbReference>
<evidence type="ECO:0000313" key="6">
    <source>
        <dbReference type="EMBL" id="MBB3999900.1"/>
    </source>
</evidence>
<comment type="function">
    <text evidence="5">Specifically methylates the pseudouridine at position 1915 (m3Psi1915) in 23S rRNA.</text>
</comment>
<evidence type="ECO:0000256" key="3">
    <source>
        <dbReference type="ARBA" id="ARBA00022691"/>
    </source>
</evidence>
<keyword evidence="5" id="KW-0963">Cytoplasm</keyword>
<proteinExistence type="inferred from homology"/>
<sequence length="160" mass="17464">MRLRIAAVGRMKAGPEQDLAGRYLDRLKKSGAPLGLDFAGVVELAESRHAGVMERKRDEAERLVAALPEGCRLVVLDETGRTPSSDEFAGDLARWRDEGLRDLALVIGGPDGLAPEMRQGALATIAFGRLTFPHQIVRILLAEQLYRAATILAGHPYHRS</sequence>
<keyword evidence="1 5" id="KW-0489">Methyltransferase</keyword>
<dbReference type="Proteomes" id="UP000542776">
    <property type="component" value="Unassembled WGS sequence"/>
</dbReference>
<dbReference type="GO" id="GO:0070038">
    <property type="term" value="F:rRNA (pseudouridine-N3-)-methyltransferase activity"/>
    <property type="evidence" value="ECO:0007669"/>
    <property type="project" value="UniProtKB-UniRule"/>
</dbReference>
<dbReference type="EC" id="2.1.1.177" evidence="5"/>
<evidence type="ECO:0000256" key="1">
    <source>
        <dbReference type="ARBA" id="ARBA00022603"/>
    </source>
</evidence>
<dbReference type="InterPro" id="IPR003742">
    <property type="entry name" value="RlmH-like"/>
</dbReference>
<dbReference type="Pfam" id="PF02590">
    <property type="entry name" value="SPOUT_MTase"/>
    <property type="match status" value="1"/>
</dbReference>
<dbReference type="CDD" id="cd18081">
    <property type="entry name" value="RlmH-like"/>
    <property type="match status" value="1"/>
</dbReference>
<evidence type="ECO:0000313" key="7">
    <source>
        <dbReference type="Proteomes" id="UP000542776"/>
    </source>
</evidence>
<feature type="binding site" evidence="5">
    <location>
        <position position="108"/>
    </location>
    <ligand>
        <name>S-adenosyl-L-methionine</name>
        <dbReference type="ChEBI" id="CHEBI:59789"/>
    </ligand>
</feature>